<dbReference type="InterPro" id="IPR007344">
    <property type="entry name" value="GrpB/CoaE"/>
</dbReference>
<dbReference type="Gene3D" id="3.30.460.10">
    <property type="entry name" value="Beta Polymerase, domain 2"/>
    <property type="match status" value="1"/>
</dbReference>
<dbReference type="RefSeq" id="WP_061913168.1">
    <property type="nucleotide sequence ID" value="NZ_DF967971.1"/>
</dbReference>
<dbReference type="InterPro" id="IPR043519">
    <property type="entry name" value="NT_sf"/>
</dbReference>
<comment type="caution">
    <text evidence="1">The sequence shown here is derived from an EMBL/GenBank/DDBJ whole genome shotgun (WGS) entry which is preliminary data.</text>
</comment>
<sequence length="189" mass="21300">MTVEITPYKSEWKTEFEQIAAFLRQVLGDTALRIDHIGSTAVPGLDAKDILDIQVTVKALDETVMNALTTAGFIHRADVTGDHLPPGRDEDEASWRKWLFKPPPGWREVNLHVRLAGAPNQRYALLFREFLRSHPLFAQAYARLKWGLAAHMPDRHTYSDVKDPAVDLIILAAEEWAAQTGWQLPPPDA</sequence>
<organism evidence="1 2">
    <name type="scientific">Bellilinea caldifistulae</name>
    <dbReference type="NCBI Taxonomy" id="360411"/>
    <lineage>
        <taxon>Bacteria</taxon>
        <taxon>Bacillati</taxon>
        <taxon>Chloroflexota</taxon>
        <taxon>Anaerolineae</taxon>
        <taxon>Anaerolineales</taxon>
        <taxon>Anaerolineaceae</taxon>
        <taxon>Bellilinea</taxon>
    </lineage>
</organism>
<evidence type="ECO:0000313" key="2">
    <source>
        <dbReference type="Proteomes" id="UP000050514"/>
    </source>
</evidence>
<proteinExistence type="predicted"/>
<dbReference type="PANTHER" id="PTHR34822:SF1">
    <property type="entry name" value="GRPB FAMILY PROTEIN"/>
    <property type="match status" value="1"/>
</dbReference>
<accession>A0A0P6XSU4</accession>
<dbReference type="PANTHER" id="PTHR34822">
    <property type="entry name" value="GRPB DOMAIN PROTEIN (AFU_ORTHOLOGUE AFUA_1G01530)"/>
    <property type="match status" value="1"/>
</dbReference>
<dbReference type="SUPFAM" id="SSF81301">
    <property type="entry name" value="Nucleotidyltransferase"/>
    <property type="match status" value="1"/>
</dbReference>
<keyword evidence="2" id="KW-1185">Reference proteome</keyword>
<dbReference type="OrthoDB" id="9799092at2"/>
<dbReference type="Proteomes" id="UP000050514">
    <property type="component" value="Unassembled WGS sequence"/>
</dbReference>
<evidence type="ECO:0008006" key="3">
    <source>
        <dbReference type="Google" id="ProtNLM"/>
    </source>
</evidence>
<evidence type="ECO:0000313" key="1">
    <source>
        <dbReference type="EMBL" id="KPL78199.1"/>
    </source>
</evidence>
<dbReference type="AlphaFoldDB" id="A0A0P6XSU4"/>
<dbReference type="EMBL" id="LGHJ01000006">
    <property type="protein sequence ID" value="KPL78199.1"/>
    <property type="molecule type" value="Genomic_DNA"/>
</dbReference>
<name>A0A0P6XSU4_9CHLR</name>
<protein>
    <recommendedName>
        <fullName evidence="3">GrpB family protein</fullName>
    </recommendedName>
</protein>
<dbReference type="Pfam" id="PF04229">
    <property type="entry name" value="GrpB"/>
    <property type="match status" value="1"/>
</dbReference>
<reference evidence="1 2" key="1">
    <citation type="submission" date="2015-07" db="EMBL/GenBank/DDBJ databases">
        <title>Draft genome of Bellilinea caldifistulae DSM 17877.</title>
        <authorList>
            <person name="Hemp J."/>
            <person name="Ward L.M."/>
            <person name="Pace L.A."/>
            <person name="Fischer W.W."/>
        </authorList>
    </citation>
    <scope>NUCLEOTIDE SEQUENCE [LARGE SCALE GENOMIC DNA]</scope>
    <source>
        <strain evidence="1 2">GOMI-1</strain>
    </source>
</reference>
<dbReference type="STRING" id="360411.AC812_01655"/>
<gene>
    <name evidence="1" type="ORF">AC812_01655</name>
</gene>